<keyword evidence="2" id="KW-0812">Transmembrane</keyword>
<dbReference type="InterPro" id="IPR006143">
    <property type="entry name" value="RND_pump_MFP"/>
</dbReference>
<dbReference type="PANTHER" id="PTHR30469">
    <property type="entry name" value="MULTIDRUG RESISTANCE PROTEIN MDTA"/>
    <property type="match status" value="1"/>
</dbReference>
<evidence type="ECO:0000256" key="1">
    <source>
        <dbReference type="ARBA" id="ARBA00009477"/>
    </source>
</evidence>
<dbReference type="Proteomes" id="UP000282971">
    <property type="component" value="Unassembled WGS sequence"/>
</dbReference>
<gene>
    <name evidence="6" type="ORF">EOD43_10670</name>
</gene>
<dbReference type="Pfam" id="PF25967">
    <property type="entry name" value="RND-MFP_C"/>
    <property type="match status" value="1"/>
</dbReference>
<dbReference type="GO" id="GO:0015562">
    <property type="term" value="F:efflux transmembrane transporter activity"/>
    <property type="evidence" value="ECO:0007669"/>
    <property type="project" value="TreeGrafter"/>
</dbReference>
<feature type="domain" description="Multidrug resistance protein MdtA-like C-terminal permuted SH3" evidence="4">
    <location>
        <begin position="318"/>
        <end position="372"/>
    </location>
</feature>
<dbReference type="PRINTS" id="PR01490">
    <property type="entry name" value="RTXTOXIND"/>
</dbReference>
<accession>A0A437M9H2</accession>
<keyword evidence="7" id="KW-1185">Reference proteome</keyword>
<dbReference type="InterPro" id="IPR058792">
    <property type="entry name" value="Beta-barrel_RND_2"/>
</dbReference>
<keyword evidence="2" id="KW-0472">Membrane</keyword>
<name>A0A437M9H2_9SPHN</name>
<dbReference type="Pfam" id="PF25973">
    <property type="entry name" value="BSH_CzcB"/>
    <property type="match status" value="1"/>
</dbReference>
<reference evidence="6 7" key="1">
    <citation type="submission" date="2019-01" db="EMBL/GenBank/DDBJ databases">
        <authorList>
            <person name="Chen W.-M."/>
        </authorList>
    </citation>
    <scope>NUCLEOTIDE SEQUENCE [LARGE SCALE GENOMIC DNA]</scope>
    <source>
        <strain evidence="6 7">CCP-7</strain>
    </source>
</reference>
<evidence type="ECO:0000259" key="5">
    <source>
        <dbReference type="Pfam" id="PF25973"/>
    </source>
</evidence>
<dbReference type="AlphaFoldDB" id="A0A437M9H2"/>
<dbReference type="RefSeq" id="WP_127743622.1">
    <property type="nucleotide sequence ID" value="NZ_SACN01000001.1"/>
</dbReference>
<feature type="domain" description="CzcB-like barrel-sandwich hybrid" evidence="5">
    <location>
        <begin position="100"/>
        <end position="233"/>
    </location>
</feature>
<dbReference type="InterPro" id="IPR058627">
    <property type="entry name" value="MdtA-like_C"/>
</dbReference>
<sequence>MNVETGIHQDAPEYSAYAWDEERAAKRRRLILIGAVAVALIAALLVAKMVFGGKKPAAAPDTAPVVTVIVPGKTEVAATIAANGTLAAKREMPVGVAGEGGQVKAVLVEPGDWVQAGQVLATIERSVQSQQASSLSAQVQVARADADIAKLEYERAQALVSRGFISKADLDRRAATRDAAIARVSVAQAQLGQQRATIGRLDIRSPAAGLVLTRAVEPGQVVGPGNGALFRVAKGGEMEIRAALAEQDLARLKVGSTATVTPVGSAQKFAGSVWQLSPIIDATTRQGVARIQLAYNPALRPGGFAAAEIVAGKGIAPLLPESAVLSEPKGGNFVYVIEGGKVVKRTVKVGDVSDAGVSVLSGLNGSEQVVYSAGAFLNPGDKVKPVVKTDK</sequence>
<evidence type="ECO:0000313" key="6">
    <source>
        <dbReference type="EMBL" id="RVT94283.1"/>
    </source>
</evidence>
<dbReference type="Gene3D" id="2.40.50.100">
    <property type="match status" value="1"/>
</dbReference>
<dbReference type="InterPro" id="IPR058647">
    <property type="entry name" value="BSH_CzcB-like"/>
</dbReference>
<dbReference type="OrthoDB" id="7422354at2"/>
<dbReference type="Gene3D" id="2.40.30.170">
    <property type="match status" value="1"/>
</dbReference>
<dbReference type="Gene3D" id="1.10.287.470">
    <property type="entry name" value="Helix hairpin bin"/>
    <property type="match status" value="1"/>
</dbReference>
<evidence type="ECO:0000313" key="7">
    <source>
        <dbReference type="Proteomes" id="UP000282971"/>
    </source>
</evidence>
<dbReference type="EMBL" id="SACN01000001">
    <property type="protein sequence ID" value="RVT94283.1"/>
    <property type="molecule type" value="Genomic_DNA"/>
</dbReference>
<evidence type="ECO:0000259" key="3">
    <source>
        <dbReference type="Pfam" id="PF25954"/>
    </source>
</evidence>
<comment type="similarity">
    <text evidence="1">Belongs to the membrane fusion protein (MFP) (TC 8.A.1) family.</text>
</comment>
<dbReference type="GO" id="GO:1990281">
    <property type="term" value="C:efflux pump complex"/>
    <property type="evidence" value="ECO:0007669"/>
    <property type="project" value="TreeGrafter"/>
</dbReference>
<protein>
    <submittedName>
        <fullName evidence="6">Efflux RND transporter periplasmic adaptor subunit</fullName>
    </submittedName>
</protein>
<evidence type="ECO:0000256" key="2">
    <source>
        <dbReference type="SAM" id="Phobius"/>
    </source>
</evidence>
<dbReference type="Pfam" id="PF25954">
    <property type="entry name" value="Beta-barrel_RND_2"/>
    <property type="match status" value="1"/>
</dbReference>
<comment type="caution">
    <text evidence="6">The sequence shown here is derived from an EMBL/GenBank/DDBJ whole genome shotgun (WGS) entry which is preliminary data.</text>
</comment>
<dbReference type="SUPFAM" id="SSF111369">
    <property type="entry name" value="HlyD-like secretion proteins"/>
    <property type="match status" value="1"/>
</dbReference>
<organism evidence="6 7">
    <name type="scientific">Sphingomonas crocodyli</name>
    <dbReference type="NCBI Taxonomy" id="1979270"/>
    <lineage>
        <taxon>Bacteria</taxon>
        <taxon>Pseudomonadati</taxon>
        <taxon>Pseudomonadota</taxon>
        <taxon>Alphaproteobacteria</taxon>
        <taxon>Sphingomonadales</taxon>
        <taxon>Sphingomonadaceae</taxon>
        <taxon>Sphingomonas</taxon>
    </lineage>
</organism>
<feature type="transmembrane region" description="Helical" evidence="2">
    <location>
        <begin position="30"/>
        <end position="51"/>
    </location>
</feature>
<dbReference type="PANTHER" id="PTHR30469:SF15">
    <property type="entry name" value="HLYD FAMILY OF SECRETION PROTEINS"/>
    <property type="match status" value="1"/>
</dbReference>
<dbReference type="Gene3D" id="2.40.420.20">
    <property type="match status" value="1"/>
</dbReference>
<feature type="domain" description="CusB-like beta-barrel" evidence="3">
    <location>
        <begin position="240"/>
        <end position="310"/>
    </location>
</feature>
<keyword evidence="2" id="KW-1133">Transmembrane helix</keyword>
<proteinExistence type="inferred from homology"/>
<evidence type="ECO:0000259" key="4">
    <source>
        <dbReference type="Pfam" id="PF25967"/>
    </source>
</evidence>
<dbReference type="NCBIfam" id="TIGR01730">
    <property type="entry name" value="RND_mfp"/>
    <property type="match status" value="1"/>
</dbReference>